<dbReference type="Proteomes" id="UP000594468">
    <property type="component" value="Chromosome"/>
</dbReference>
<dbReference type="KEGG" id="pmet:G4Y79_16035"/>
<dbReference type="EMBL" id="CP062983">
    <property type="protein sequence ID" value="QPC81211.1"/>
    <property type="molecule type" value="Genomic_DNA"/>
</dbReference>
<reference evidence="1 2" key="1">
    <citation type="submission" date="2020-02" db="EMBL/GenBank/DDBJ databases">
        <authorList>
            <person name="Zheng R.K."/>
            <person name="Sun C.M."/>
        </authorList>
    </citation>
    <scope>NUCLEOTIDE SEQUENCE [LARGE SCALE GENOMIC DNA]</scope>
    <source>
        <strain evidence="2">rifampicinis</strain>
    </source>
</reference>
<name>A0A7S8ID60_9CHLR</name>
<protein>
    <submittedName>
        <fullName evidence="1">Uncharacterized protein</fullName>
    </submittedName>
</protein>
<accession>A0A7S8ID60</accession>
<sequence length="266" mass="30580">MIKNAIWPSSIRDINELEDDQKQAIYAHLIPEWVFADYGIDPETHTRNGHRVIHFHCPKGSRAMEISIQRDATEQDPMLYLNMADTFQNQLLVLLVVVNDMDSERYNIDVDQAGNLTQLGTESRNIPAELAAMRAGLAPGQIRVGMRAFKQSVPIFETFVSNMGHDLFLIEPLAYHNAIVFERYGFNYIRGLQDMRRIHTEFQPGGNLYQQLDDENPFRQVRYAKSIRGRSWAIHDGILGYPYTGFQMYKRIGINAGVNTFPDAIW</sequence>
<organism evidence="1 2">
    <name type="scientific">Phototrophicus methaneseepsis</name>
    <dbReference type="NCBI Taxonomy" id="2710758"/>
    <lineage>
        <taxon>Bacteria</taxon>
        <taxon>Bacillati</taxon>
        <taxon>Chloroflexota</taxon>
        <taxon>Candidatus Thermofontia</taxon>
        <taxon>Phototrophicales</taxon>
        <taxon>Phototrophicaceae</taxon>
        <taxon>Phototrophicus</taxon>
    </lineage>
</organism>
<dbReference type="AlphaFoldDB" id="A0A7S8ID60"/>
<keyword evidence="2" id="KW-1185">Reference proteome</keyword>
<dbReference type="RefSeq" id="WP_195169284.1">
    <property type="nucleotide sequence ID" value="NZ_CP062983.1"/>
</dbReference>
<evidence type="ECO:0000313" key="2">
    <source>
        <dbReference type="Proteomes" id="UP000594468"/>
    </source>
</evidence>
<gene>
    <name evidence="1" type="ORF">G4Y79_16035</name>
</gene>
<proteinExistence type="predicted"/>
<evidence type="ECO:0000313" key="1">
    <source>
        <dbReference type="EMBL" id="QPC81211.1"/>
    </source>
</evidence>